<protein>
    <submittedName>
        <fullName evidence="1">Uncharacterized protein</fullName>
    </submittedName>
</protein>
<name>A0AA38CJQ0_TAXCH</name>
<reference evidence="1 2" key="1">
    <citation type="journal article" date="2021" name="Nat. Plants">
        <title>The Taxus genome provides insights into paclitaxel biosynthesis.</title>
        <authorList>
            <person name="Xiong X."/>
            <person name="Gou J."/>
            <person name="Liao Q."/>
            <person name="Li Y."/>
            <person name="Zhou Q."/>
            <person name="Bi G."/>
            <person name="Li C."/>
            <person name="Du R."/>
            <person name="Wang X."/>
            <person name="Sun T."/>
            <person name="Guo L."/>
            <person name="Liang H."/>
            <person name="Lu P."/>
            <person name="Wu Y."/>
            <person name="Zhang Z."/>
            <person name="Ro D.K."/>
            <person name="Shang Y."/>
            <person name="Huang S."/>
            <person name="Yan J."/>
        </authorList>
    </citation>
    <scope>NUCLEOTIDE SEQUENCE [LARGE SCALE GENOMIC DNA]</scope>
    <source>
        <strain evidence="1">Ta-2019</strain>
    </source>
</reference>
<dbReference type="AlphaFoldDB" id="A0AA38CJQ0"/>
<dbReference type="EMBL" id="JAHRHJ020000010">
    <property type="protein sequence ID" value="KAH9298023.1"/>
    <property type="molecule type" value="Genomic_DNA"/>
</dbReference>
<evidence type="ECO:0000313" key="2">
    <source>
        <dbReference type="Proteomes" id="UP000824469"/>
    </source>
</evidence>
<organism evidence="1 2">
    <name type="scientific">Taxus chinensis</name>
    <name type="common">Chinese yew</name>
    <name type="synonym">Taxus wallichiana var. chinensis</name>
    <dbReference type="NCBI Taxonomy" id="29808"/>
    <lineage>
        <taxon>Eukaryota</taxon>
        <taxon>Viridiplantae</taxon>
        <taxon>Streptophyta</taxon>
        <taxon>Embryophyta</taxon>
        <taxon>Tracheophyta</taxon>
        <taxon>Spermatophyta</taxon>
        <taxon>Pinopsida</taxon>
        <taxon>Pinidae</taxon>
        <taxon>Conifers II</taxon>
        <taxon>Cupressales</taxon>
        <taxon>Taxaceae</taxon>
        <taxon>Taxus</taxon>
    </lineage>
</organism>
<comment type="caution">
    <text evidence="1">The sequence shown here is derived from an EMBL/GenBank/DDBJ whole genome shotgun (WGS) entry which is preliminary data.</text>
</comment>
<keyword evidence="2" id="KW-1185">Reference proteome</keyword>
<proteinExistence type="predicted"/>
<evidence type="ECO:0000313" key="1">
    <source>
        <dbReference type="EMBL" id="KAH9298023.1"/>
    </source>
</evidence>
<gene>
    <name evidence="1" type="ORF">KI387_029705</name>
</gene>
<accession>A0AA38CJQ0</accession>
<feature type="non-terminal residue" evidence="1">
    <location>
        <position position="1"/>
    </location>
</feature>
<feature type="non-terminal residue" evidence="1">
    <location>
        <position position="67"/>
    </location>
</feature>
<dbReference type="Proteomes" id="UP000824469">
    <property type="component" value="Unassembled WGS sequence"/>
</dbReference>
<sequence length="67" mass="8035">FVNIGKCCTPKEKRKFVKLLKKYMDVLAWSYSDLKSFKLKDIQHDISLKEDVKPFCQKQRHYNPKIS</sequence>